<dbReference type="GO" id="GO:0005737">
    <property type="term" value="C:cytoplasm"/>
    <property type="evidence" value="ECO:0007669"/>
    <property type="project" value="TreeGrafter"/>
</dbReference>
<keyword evidence="6" id="KW-1185">Reference proteome</keyword>
<keyword evidence="3" id="KW-0009">Actin-binding</keyword>
<reference evidence="5 6" key="1">
    <citation type="submission" date="2017-09" db="EMBL/GenBank/DDBJ databases">
        <title>WGS assembly of Aquilegia coerulea Goldsmith.</title>
        <authorList>
            <person name="Hodges S."/>
            <person name="Kramer E."/>
            <person name="Nordborg M."/>
            <person name="Tomkins J."/>
            <person name="Borevitz J."/>
            <person name="Derieg N."/>
            <person name="Yan J."/>
            <person name="Mihaltcheva S."/>
            <person name="Hayes R.D."/>
            <person name="Rokhsar D."/>
        </authorList>
    </citation>
    <scope>NUCLEOTIDE SEQUENCE [LARGE SCALE GENOMIC DNA]</scope>
    <source>
        <strain evidence="6">cv. Goldsmith</strain>
    </source>
</reference>
<evidence type="ECO:0000313" key="6">
    <source>
        <dbReference type="Proteomes" id="UP000230069"/>
    </source>
</evidence>
<evidence type="ECO:0000256" key="3">
    <source>
        <dbReference type="ARBA" id="ARBA00023203"/>
    </source>
</evidence>
<dbReference type="Pfam" id="PF00307">
    <property type="entry name" value="CH"/>
    <property type="match status" value="1"/>
</dbReference>
<evidence type="ECO:0000313" key="5">
    <source>
        <dbReference type="EMBL" id="PIA38032.1"/>
    </source>
</evidence>
<dbReference type="GO" id="GO:0051015">
    <property type="term" value="F:actin filament binding"/>
    <property type="evidence" value="ECO:0007669"/>
    <property type="project" value="InterPro"/>
</dbReference>
<dbReference type="OrthoDB" id="431378at2759"/>
<dbReference type="EMBL" id="KZ305046">
    <property type="protein sequence ID" value="PIA38032.1"/>
    <property type="molecule type" value="Genomic_DNA"/>
</dbReference>
<feature type="domain" description="Calponin-homology (CH)" evidence="4">
    <location>
        <begin position="25"/>
        <end position="86"/>
    </location>
</feature>
<dbReference type="Proteomes" id="UP000230069">
    <property type="component" value="Unassembled WGS sequence"/>
</dbReference>
<dbReference type="InterPro" id="IPR039959">
    <property type="entry name" value="Fimbrin/Plastin"/>
</dbReference>
<dbReference type="GO" id="GO:0051017">
    <property type="term" value="P:actin filament bundle assembly"/>
    <property type="evidence" value="ECO:0007669"/>
    <property type="project" value="InterPro"/>
</dbReference>
<dbReference type="InParanoid" id="A0A2G5D3E6"/>
<dbReference type="STRING" id="218851.A0A2G5D3E6"/>
<dbReference type="AlphaFoldDB" id="A0A2G5D3E6"/>
<dbReference type="GO" id="GO:0051639">
    <property type="term" value="P:actin filament network formation"/>
    <property type="evidence" value="ECO:0007669"/>
    <property type="project" value="TreeGrafter"/>
</dbReference>
<dbReference type="PANTHER" id="PTHR19961:SF62">
    <property type="entry name" value="FIMBRIN-1"/>
    <property type="match status" value="1"/>
</dbReference>
<gene>
    <name evidence="5" type="ORF">AQUCO_02900108v1</name>
</gene>
<evidence type="ECO:0000256" key="1">
    <source>
        <dbReference type="ARBA" id="ARBA00011385"/>
    </source>
</evidence>
<dbReference type="InterPro" id="IPR001715">
    <property type="entry name" value="CH_dom"/>
</dbReference>
<protein>
    <recommendedName>
        <fullName evidence="4">Calponin-homology (CH) domain-containing protein</fullName>
    </recommendedName>
</protein>
<evidence type="ECO:0000259" key="4">
    <source>
        <dbReference type="Pfam" id="PF00307"/>
    </source>
</evidence>
<evidence type="ECO:0000256" key="2">
    <source>
        <dbReference type="ARBA" id="ARBA00022737"/>
    </source>
</evidence>
<dbReference type="PANTHER" id="PTHR19961">
    <property type="entry name" value="FIMBRIN/PLASTIN"/>
    <property type="match status" value="1"/>
</dbReference>
<name>A0A2G5D3E6_AQUCA</name>
<proteinExistence type="predicted"/>
<dbReference type="Gene3D" id="1.10.418.10">
    <property type="entry name" value="Calponin-like domain"/>
    <property type="match status" value="1"/>
</dbReference>
<keyword evidence="2" id="KW-0677">Repeat</keyword>
<dbReference type="SUPFAM" id="SSF47576">
    <property type="entry name" value="Calponin-homology domain, CH-domain"/>
    <property type="match status" value="1"/>
</dbReference>
<comment type="subunit">
    <text evidence="1">Interacts with F-actin.</text>
</comment>
<dbReference type="InterPro" id="IPR036872">
    <property type="entry name" value="CH_dom_sf"/>
</dbReference>
<dbReference type="GO" id="GO:0032432">
    <property type="term" value="C:actin filament bundle"/>
    <property type="evidence" value="ECO:0007669"/>
    <property type="project" value="TreeGrafter"/>
</dbReference>
<dbReference type="GO" id="GO:0005884">
    <property type="term" value="C:actin filament"/>
    <property type="evidence" value="ECO:0007669"/>
    <property type="project" value="TreeGrafter"/>
</dbReference>
<organism evidence="5 6">
    <name type="scientific">Aquilegia coerulea</name>
    <name type="common">Rocky mountain columbine</name>
    <dbReference type="NCBI Taxonomy" id="218851"/>
    <lineage>
        <taxon>Eukaryota</taxon>
        <taxon>Viridiplantae</taxon>
        <taxon>Streptophyta</taxon>
        <taxon>Embryophyta</taxon>
        <taxon>Tracheophyta</taxon>
        <taxon>Spermatophyta</taxon>
        <taxon>Magnoliopsida</taxon>
        <taxon>Ranunculales</taxon>
        <taxon>Ranunculaceae</taxon>
        <taxon>Thalictroideae</taxon>
        <taxon>Aquilegia</taxon>
    </lineage>
</organism>
<sequence length="99" mass="11271">MMPEDVQASREERCFRLWINSLGIMLDKISSGSVNWKQASKPPIKMSFRKVENCNQVVKIGKQLKFSLVNVAGNDIVQENKKLILGKFNSVRSDSFLIL</sequence>
<accession>A0A2G5D3E6</accession>